<dbReference type="EMBL" id="PTJC01000005">
    <property type="protein sequence ID" value="PPK87228.1"/>
    <property type="molecule type" value="Genomic_DNA"/>
</dbReference>
<dbReference type="InterPro" id="IPR024775">
    <property type="entry name" value="DinB-like"/>
</dbReference>
<comment type="caution">
    <text evidence="2">The sequence shown here is derived from an EMBL/GenBank/DDBJ whole genome shotgun (WGS) entry which is preliminary data.</text>
</comment>
<dbReference type="Pfam" id="PF12867">
    <property type="entry name" value="DinB_2"/>
    <property type="match status" value="1"/>
</dbReference>
<reference evidence="2 3" key="1">
    <citation type="submission" date="2018-02" db="EMBL/GenBank/DDBJ databases">
        <title>Genomic Encyclopedia of Archaeal and Bacterial Type Strains, Phase II (KMG-II): from individual species to whole genera.</title>
        <authorList>
            <person name="Goeker M."/>
        </authorList>
    </citation>
    <scope>NUCLEOTIDE SEQUENCE [LARGE SCALE GENOMIC DNA]</scope>
    <source>
        <strain evidence="2 3">DSM 29526</strain>
    </source>
</reference>
<dbReference type="RefSeq" id="WP_104417843.1">
    <property type="nucleotide sequence ID" value="NZ_PTJC01000005.1"/>
</dbReference>
<evidence type="ECO:0000259" key="1">
    <source>
        <dbReference type="Pfam" id="PF12867"/>
    </source>
</evidence>
<accession>A0A2S6I6W1</accession>
<protein>
    <submittedName>
        <fullName evidence="2">DinB family protein</fullName>
    </submittedName>
</protein>
<evidence type="ECO:0000313" key="3">
    <source>
        <dbReference type="Proteomes" id="UP000237662"/>
    </source>
</evidence>
<dbReference type="InterPro" id="IPR034660">
    <property type="entry name" value="DinB/YfiT-like"/>
</dbReference>
<feature type="domain" description="DinB-like" evidence="1">
    <location>
        <begin position="49"/>
        <end position="166"/>
    </location>
</feature>
<proteinExistence type="predicted"/>
<gene>
    <name evidence="2" type="ORF">CLV84_0165</name>
</gene>
<evidence type="ECO:0000313" key="2">
    <source>
        <dbReference type="EMBL" id="PPK87228.1"/>
    </source>
</evidence>
<dbReference type="SUPFAM" id="SSF109854">
    <property type="entry name" value="DinB/YfiT-like putative metalloenzymes"/>
    <property type="match status" value="1"/>
</dbReference>
<sequence>MTGRAAEGTPAYLPQLPVITHPNMTAEYYQDQYRVLHGKMPMFGTGVEESLDPIPEADFHRPVGHRTIAQLIGHMVAWRKNSALRFQKLPRPKIELGSPEDWPDYSRKTKADMLAELAETKELLLDALAAVDYGTLEERIHPDYYYHNRHALDGAVQHDIYHLGQINLIASVLRNTAPH</sequence>
<name>A0A2S6I6W1_9BACT</name>
<dbReference type="Proteomes" id="UP000237662">
    <property type="component" value="Unassembled WGS sequence"/>
</dbReference>
<dbReference type="Gene3D" id="1.20.120.450">
    <property type="entry name" value="dinb family like domain"/>
    <property type="match status" value="1"/>
</dbReference>
<organism evidence="2 3">
    <name type="scientific">Neolewinella xylanilytica</name>
    <dbReference type="NCBI Taxonomy" id="1514080"/>
    <lineage>
        <taxon>Bacteria</taxon>
        <taxon>Pseudomonadati</taxon>
        <taxon>Bacteroidota</taxon>
        <taxon>Saprospiria</taxon>
        <taxon>Saprospirales</taxon>
        <taxon>Lewinellaceae</taxon>
        <taxon>Neolewinella</taxon>
    </lineage>
</organism>
<dbReference type="OrthoDB" id="9814103at2"/>
<dbReference type="AlphaFoldDB" id="A0A2S6I6W1"/>
<keyword evidence="3" id="KW-1185">Reference proteome</keyword>